<dbReference type="GO" id="GO:0019563">
    <property type="term" value="P:glycerol catabolic process"/>
    <property type="evidence" value="ECO:0007669"/>
    <property type="project" value="UniProtKB-UniRule"/>
</dbReference>
<dbReference type="RefSeq" id="WP_002463414.1">
    <property type="nucleotide sequence ID" value="NZ_BAFF01000001.1"/>
</dbReference>
<gene>
    <name evidence="4 6" type="primary">glpB</name>
    <name evidence="6" type="ORF">EH105704_01_07070</name>
</gene>
<dbReference type="InterPro" id="IPR036188">
    <property type="entry name" value="FAD/NAD-bd_sf"/>
</dbReference>
<comment type="function">
    <text evidence="4">Conversion of glycerol 3-phosphate to dihydroxyacetone. Uses fumarate or nitrate as electron acceptor.</text>
</comment>
<evidence type="ECO:0000256" key="4">
    <source>
        <dbReference type="HAMAP-Rule" id="MF_00753"/>
    </source>
</evidence>
<evidence type="ECO:0000256" key="3">
    <source>
        <dbReference type="ARBA" id="ARBA00023002"/>
    </source>
</evidence>
<evidence type="ECO:0000313" key="7">
    <source>
        <dbReference type="Proteomes" id="UP000010297"/>
    </source>
</evidence>
<dbReference type="EMBL" id="BAFF01000001">
    <property type="protein sequence ID" value="GAB50695.1"/>
    <property type="molecule type" value="Genomic_DNA"/>
</dbReference>
<proteinExistence type="inferred from homology"/>
<dbReference type="GO" id="GO:0004368">
    <property type="term" value="F:glycerol-3-phosphate dehydrogenase (quinone) activity"/>
    <property type="evidence" value="ECO:0007669"/>
    <property type="project" value="UniProtKB-UniRule"/>
</dbReference>
<dbReference type="AlphaFoldDB" id="H5UXR4"/>
<dbReference type="Proteomes" id="UP000010297">
    <property type="component" value="Unassembled WGS sequence"/>
</dbReference>
<dbReference type="NCBIfam" id="NF003720">
    <property type="entry name" value="PRK05329.1-3"/>
    <property type="match status" value="1"/>
</dbReference>
<keyword evidence="3 4" id="KW-0560">Oxidoreductase</keyword>
<sequence length="418" mass="44868">MKFDAVIIGGGLAGLICGIKLGEAGLRCAIVSRGQSALHFSSGSLDLLSHLADGTPVEDIESGLCELISQSPLHPYARVGASRVLDYADQTEALLARAGLTLQGHWRYAHSRLTPLGQWRKAWLSQQDAPCAPLSGKRIRVVGIAGFLDFEPLMVAEGLKRQGIEADTAELALPALDALRQNPSEFRSVNIARMLDDPRFTPQLLQELTTLASGYDTLLLPAVIGLEQPELPAQLQQALPCALNFIPTLPPSVPGMRTHNALTRYFRQTGGIIMEGDAVTGVTLNDQALHHISTRNHGDIPLKARHVVLASGSFFSNGLIAGRQQVREAILDLDLQPYNTEGDWSHPDFFHSQPWQLIGVNTNDQLQPSRHGQTLAGLYAIGTVLGGFDPVTQGCGGGVCAVTALHAAHHILSTGSRL</sequence>
<evidence type="ECO:0000256" key="2">
    <source>
        <dbReference type="ARBA" id="ARBA00022643"/>
    </source>
</evidence>
<evidence type="ECO:0000259" key="5">
    <source>
        <dbReference type="Pfam" id="PF00890"/>
    </source>
</evidence>
<keyword evidence="2 4" id="KW-0288">FMN</keyword>
<keyword evidence="7" id="KW-1185">Reference proteome</keyword>
<dbReference type="InterPro" id="IPR009158">
    <property type="entry name" value="G3P_DH_GlpB_su"/>
</dbReference>
<dbReference type="NCBIfam" id="NF003719">
    <property type="entry name" value="PRK05329.1-2"/>
    <property type="match status" value="1"/>
</dbReference>
<dbReference type="HAMAP" id="MF_00753">
    <property type="entry name" value="Glycerol3P_GlpB"/>
    <property type="match status" value="1"/>
</dbReference>
<comment type="catalytic activity">
    <reaction evidence="4">
        <text>a quinone + sn-glycerol 3-phosphate = dihydroxyacetone phosphate + a quinol</text>
        <dbReference type="Rhea" id="RHEA:18977"/>
        <dbReference type="ChEBI" id="CHEBI:24646"/>
        <dbReference type="ChEBI" id="CHEBI:57597"/>
        <dbReference type="ChEBI" id="CHEBI:57642"/>
        <dbReference type="ChEBI" id="CHEBI:132124"/>
        <dbReference type="EC" id="1.1.5.3"/>
    </reaction>
</comment>
<dbReference type="NCBIfam" id="NF003718">
    <property type="entry name" value="PRK05329.1-1"/>
    <property type="match status" value="1"/>
</dbReference>
<dbReference type="eggNOG" id="COG3075">
    <property type="taxonomic scope" value="Bacteria"/>
</dbReference>
<comment type="caution">
    <text evidence="6">The sequence shown here is derived from an EMBL/GenBank/DDBJ whole genome shotgun (WGS) entry which is preliminary data.</text>
</comment>
<dbReference type="Pfam" id="PF00890">
    <property type="entry name" value="FAD_binding_2"/>
    <property type="match status" value="1"/>
</dbReference>
<comment type="subunit">
    <text evidence="4">Composed of a catalytic GlpA/B dimer and of membrane bound GlpC.</text>
</comment>
<dbReference type="Gene3D" id="3.50.50.60">
    <property type="entry name" value="FAD/NAD(P)-binding domain"/>
    <property type="match status" value="1"/>
</dbReference>
<comment type="cofactor">
    <cofactor evidence="4">
        <name>FMN</name>
        <dbReference type="ChEBI" id="CHEBI:58210"/>
    </cofactor>
</comment>
<evidence type="ECO:0000313" key="6">
    <source>
        <dbReference type="EMBL" id="GAB50695.1"/>
    </source>
</evidence>
<reference evidence="6 7" key="1">
    <citation type="submission" date="2012-02" db="EMBL/GenBank/DDBJ databases">
        <title>Whole genome shotgun sequence of Escherichia hermannii NBRC 105704.</title>
        <authorList>
            <person name="Yoshida I."/>
            <person name="Hosoyama A."/>
            <person name="Tsuchikane K."/>
            <person name="Katsumata H."/>
            <person name="Yamazaki S."/>
            <person name="Fujita N."/>
        </authorList>
    </citation>
    <scope>NUCLEOTIDE SEQUENCE [LARGE SCALE GENOMIC DNA]</scope>
    <source>
        <strain evidence="6 7">NBRC 105704</strain>
    </source>
</reference>
<keyword evidence="1 4" id="KW-0285">Flavoprotein</keyword>
<organism evidence="6 7">
    <name type="scientific">Atlantibacter hermannii NBRC 105704</name>
    <dbReference type="NCBI Taxonomy" id="1115512"/>
    <lineage>
        <taxon>Bacteria</taxon>
        <taxon>Pseudomonadati</taxon>
        <taxon>Pseudomonadota</taxon>
        <taxon>Gammaproteobacteria</taxon>
        <taxon>Enterobacterales</taxon>
        <taxon>Enterobacteriaceae</taxon>
        <taxon>Atlantibacter</taxon>
    </lineage>
</organism>
<dbReference type="PIRSF" id="PIRSF000141">
    <property type="entry name" value="Anaerobic_G3P_dh"/>
    <property type="match status" value="1"/>
</dbReference>
<evidence type="ECO:0000256" key="1">
    <source>
        <dbReference type="ARBA" id="ARBA00022630"/>
    </source>
</evidence>
<dbReference type="NCBIfam" id="TIGR03378">
    <property type="entry name" value="glycerol3P_GlpB"/>
    <property type="match status" value="1"/>
</dbReference>
<name>H5UXR4_ATLHE</name>
<dbReference type="GO" id="GO:0009331">
    <property type="term" value="C:glycerol-3-phosphate dehydrogenase (FAD) complex"/>
    <property type="evidence" value="ECO:0007669"/>
    <property type="project" value="InterPro"/>
</dbReference>
<accession>H5UXR4</accession>
<dbReference type="UniPathway" id="UPA00618">
    <property type="reaction ID" value="UER00673"/>
</dbReference>
<dbReference type="InterPro" id="IPR003953">
    <property type="entry name" value="FAD-dep_OxRdtase_2_FAD-bd"/>
</dbReference>
<feature type="domain" description="FAD-dependent oxidoreductase 2 FAD-binding" evidence="5">
    <location>
        <begin position="4"/>
        <end position="399"/>
    </location>
</feature>
<protein>
    <recommendedName>
        <fullName evidence="4">Anaerobic glycerol-3-phosphate dehydrogenase subunit B</fullName>
        <shortName evidence="4">Anaerobic G-3-P dehydrogenase subunit B</shortName>
        <shortName evidence="4">Anaerobic G3Pdhase B</shortName>
        <ecNumber evidence="4">1.1.5.3</ecNumber>
    </recommendedName>
</protein>
<dbReference type="GeneID" id="92829337"/>
<dbReference type="SUPFAM" id="SSF51905">
    <property type="entry name" value="FAD/NAD(P)-binding domain"/>
    <property type="match status" value="1"/>
</dbReference>
<comment type="similarity">
    <text evidence="4">Belongs to the anaerobic G-3-P dehydrogenase subunit B family.</text>
</comment>
<dbReference type="EC" id="1.1.5.3" evidence="4"/>
<comment type="pathway">
    <text evidence="4">Polyol metabolism; glycerol degradation via glycerol kinase pathway; glycerone phosphate from sn-glycerol 3-phosphate (anaerobic route): step 1/1.</text>
</comment>